<protein>
    <recommendedName>
        <fullName evidence="3">Phage protein</fullName>
    </recommendedName>
</protein>
<sequence>MLSLLAKVPFMSIHRPKPTNKANEILQLITPHLKSVERLDQLNYHRLLREARSIPDHGSAMSAEGYVHAAYGEKTKAIICMEICCNTNNYHEIVNYLFLCGQMGWLKRRGDVSIRAAKETAVRGFSLEAAMTYHSRGDIKNAELFFNKAIKLSKKI</sequence>
<evidence type="ECO:0008006" key="3">
    <source>
        <dbReference type="Google" id="ProtNLM"/>
    </source>
</evidence>
<dbReference type="SUPFAM" id="SSF81901">
    <property type="entry name" value="HCP-like"/>
    <property type="match status" value="1"/>
</dbReference>
<organism evidence="1 2">
    <name type="scientific">Candidatus Sodalis endolongispinus</name>
    <dbReference type="NCBI Taxonomy" id="2812662"/>
    <lineage>
        <taxon>Bacteria</taxon>
        <taxon>Pseudomonadati</taxon>
        <taxon>Pseudomonadota</taxon>
        <taxon>Gammaproteobacteria</taxon>
        <taxon>Enterobacterales</taxon>
        <taxon>Bruguierivoracaceae</taxon>
        <taxon>Sodalis</taxon>
    </lineage>
</organism>
<accession>A0ABS5Y7S3</accession>
<gene>
    <name evidence="1" type="ORF">JZM24_00655</name>
</gene>
<dbReference type="RefSeq" id="WP_215668233.1">
    <property type="nucleotide sequence ID" value="NZ_JAFJYC010000001.1"/>
</dbReference>
<name>A0ABS5Y7S3_9GAMM</name>
<evidence type="ECO:0000313" key="1">
    <source>
        <dbReference type="EMBL" id="MBT9431052.1"/>
    </source>
</evidence>
<proteinExistence type="predicted"/>
<dbReference type="Proteomes" id="UP000811282">
    <property type="component" value="Unassembled WGS sequence"/>
</dbReference>
<keyword evidence="2" id="KW-1185">Reference proteome</keyword>
<dbReference type="EMBL" id="JAFJYC010000001">
    <property type="protein sequence ID" value="MBT9431052.1"/>
    <property type="molecule type" value="Genomic_DNA"/>
</dbReference>
<evidence type="ECO:0000313" key="2">
    <source>
        <dbReference type="Proteomes" id="UP000811282"/>
    </source>
</evidence>
<reference evidence="1 2" key="1">
    <citation type="journal article" date="2021" name="Genome Biol. Evol.">
        <title>The evolution of interdependence in a four-way mealybug symbiosis.</title>
        <authorList>
            <person name="Garber A.I."/>
            <person name="Kupper M."/>
            <person name="Laetsch D.R."/>
            <person name="Weldon S.R."/>
            <person name="Ladinsky M.S."/>
            <person name="Bjorkman P.J."/>
            <person name="McCutcheon J.P."/>
        </authorList>
    </citation>
    <scope>NUCLEOTIDE SEQUENCE [LARGE SCALE GENOMIC DNA]</scope>
    <source>
        <strain evidence="1">SOD</strain>
    </source>
</reference>
<comment type="caution">
    <text evidence="1">The sequence shown here is derived from an EMBL/GenBank/DDBJ whole genome shotgun (WGS) entry which is preliminary data.</text>
</comment>